<dbReference type="STRING" id="573061.Clocel_1710"/>
<evidence type="ECO:0000256" key="3">
    <source>
        <dbReference type="ARBA" id="ARBA00023143"/>
    </source>
</evidence>
<keyword evidence="3 4" id="KW-0975">Bacterial flagellum</keyword>
<dbReference type="RefSeq" id="WP_010077334.1">
    <property type="nucleotide sequence ID" value="NC_014393.1"/>
</dbReference>
<dbReference type="KEGG" id="ccb:Clocel_1710"/>
<dbReference type="InterPro" id="IPR046358">
    <property type="entry name" value="Flagellin_C"/>
</dbReference>
<dbReference type="InterPro" id="IPR042187">
    <property type="entry name" value="Flagellin_C_sub2"/>
</dbReference>
<feature type="domain" description="Flagellin N-terminal" evidence="5">
    <location>
        <begin position="3"/>
        <end position="134"/>
    </location>
</feature>
<dbReference type="GO" id="GO:0005576">
    <property type="term" value="C:extracellular region"/>
    <property type="evidence" value="ECO:0007669"/>
    <property type="project" value="UniProtKB-SubCell"/>
</dbReference>
<comment type="function">
    <text evidence="4">Flagellin is the subunit protein which polymerizes to form the filaments of bacterial flagella.</text>
</comment>
<evidence type="ECO:0000256" key="1">
    <source>
        <dbReference type="ARBA" id="ARBA00005709"/>
    </source>
</evidence>
<protein>
    <recommendedName>
        <fullName evidence="2 4">Flagellin</fullName>
    </recommendedName>
</protein>
<evidence type="ECO:0000259" key="5">
    <source>
        <dbReference type="Pfam" id="PF00669"/>
    </source>
</evidence>
<dbReference type="eggNOG" id="COG1344">
    <property type="taxonomic scope" value="Bacteria"/>
</dbReference>
<keyword evidence="4" id="KW-0964">Secreted</keyword>
<dbReference type="PANTHER" id="PTHR42792:SF2">
    <property type="entry name" value="FLAGELLIN"/>
    <property type="match status" value="1"/>
</dbReference>
<sequence>MRINVNVASLNVYRNYTDSLDRQGEALSRISSGLKIQNSKDDPVKLAASEKVRMQIRTSEMVARNAQDAISLLQVGEGGLTSISDSMQRLKELLVSCDGTKTPEDLASVQSEVDSIIKHIDVTAHTTEMNGVKIIGSEYNLRMRTGATGDEFININTENMDADNLGLSDLKSSLSGIVVGDNAIKGISKVDEAIKKVNEYRSKFGALQNRLESCYNDTVKITDTLESADSDLRDADVAEEMANYVTQDILVQAGFALMAQTNKFPQDVLQILQNVRSR</sequence>
<dbReference type="Pfam" id="PF00669">
    <property type="entry name" value="Flagellin_N"/>
    <property type="match status" value="1"/>
</dbReference>
<organism evidence="7 8">
    <name type="scientific">Clostridium cellulovorans (strain ATCC 35296 / DSM 3052 / OCM 3 / 743B)</name>
    <dbReference type="NCBI Taxonomy" id="573061"/>
    <lineage>
        <taxon>Bacteria</taxon>
        <taxon>Bacillati</taxon>
        <taxon>Bacillota</taxon>
        <taxon>Clostridia</taxon>
        <taxon>Eubacteriales</taxon>
        <taxon>Clostridiaceae</taxon>
        <taxon>Clostridium</taxon>
    </lineage>
</organism>
<feature type="domain" description="Flagellin C-terminal" evidence="6">
    <location>
        <begin position="187"/>
        <end position="272"/>
    </location>
</feature>
<reference evidence="7 8" key="1">
    <citation type="submission" date="2010-08" db="EMBL/GenBank/DDBJ databases">
        <title>Complete sequence of Clostridium cellulovorans 743B.</title>
        <authorList>
            <consortium name="US DOE Joint Genome Institute"/>
            <person name="Lucas S."/>
            <person name="Copeland A."/>
            <person name="Lapidus A."/>
            <person name="Cheng J.-F."/>
            <person name="Bruce D."/>
            <person name="Goodwin L."/>
            <person name="Pitluck S."/>
            <person name="Chertkov O."/>
            <person name="Detter J.C."/>
            <person name="Han C."/>
            <person name="Tapia R."/>
            <person name="Land M."/>
            <person name="Hauser L."/>
            <person name="Chang Y.-J."/>
            <person name="Jeffries C."/>
            <person name="Kyrpides N."/>
            <person name="Ivanova N."/>
            <person name="Mikhailova N."/>
            <person name="Hemme C.L."/>
            <person name="Woyke T."/>
        </authorList>
    </citation>
    <scope>NUCLEOTIDE SEQUENCE [LARGE SCALE GENOMIC DNA]</scope>
    <source>
        <strain evidence="8">ATCC 35296 / DSM 3052 / OCM 3 / 743B</strain>
    </source>
</reference>
<evidence type="ECO:0000256" key="2">
    <source>
        <dbReference type="ARBA" id="ARBA00020110"/>
    </source>
</evidence>
<gene>
    <name evidence="7" type="ordered locus">Clocel_1710</name>
</gene>
<comment type="similarity">
    <text evidence="1 4">Belongs to the bacterial flagellin family.</text>
</comment>
<keyword evidence="7" id="KW-0969">Cilium</keyword>
<dbReference type="AlphaFoldDB" id="D9SKF8"/>
<dbReference type="Pfam" id="PF00700">
    <property type="entry name" value="Flagellin_C"/>
    <property type="match status" value="1"/>
</dbReference>
<keyword evidence="7" id="KW-0966">Cell projection</keyword>
<dbReference type="Gene3D" id="6.10.10.10">
    <property type="entry name" value="Flagellar export chaperone, C-terminal domain"/>
    <property type="match status" value="1"/>
</dbReference>
<dbReference type="InterPro" id="IPR001492">
    <property type="entry name" value="Flagellin"/>
</dbReference>
<accession>D9SKF8</accession>
<dbReference type="Gene3D" id="1.20.1330.10">
    <property type="entry name" value="f41 fragment of flagellin, N-terminal domain"/>
    <property type="match status" value="1"/>
</dbReference>
<dbReference type="PRINTS" id="PR00207">
    <property type="entry name" value="FLAGELLIN"/>
</dbReference>
<dbReference type="InterPro" id="IPR001029">
    <property type="entry name" value="Flagellin_N"/>
</dbReference>
<evidence type="ECO:0000313" key="7">
    <source>
        <dbReference type="EMBL" id="ADL51454.1"/>
    </source>
</evidence>
<keyword evidence="7" id="KW-0282">Flagellum</keyword>
<keyword evidence="8" id="KW-1185">Reference proteome</keyword>
<dbReference type="GO" id="GO:0009288">
    <property type="term" value="C:bacterial-type flagellum"/>
    <property type="evidence" value="ECO:0007669"/>
    <property type="project" value="UniProtKB-SubCell"/>
</dbReference>
<dbReference type="OrthoDB" id="9796789at2"/>
<dbReference type="SUPFAM" id="SSF64518">
    <property type="entry name" value="Phase 1 flagellin"/>
    <property type="match status" value="1"/>
</dbReference>
<dbReference type="EMBL" id="CP002160">
    <property type="protein sequence ID" value="ADL51454.1"/>
    <property type="molecule type" value="Genomic_DNA"/>
</dbReference>
<name>D9SKF8_CLOC7</name>
<dbReference type="PANTHER" id="PTHR42792">
    <property type="entry name" value="FLAGELLIN"/>
    <property type="match status" value="1"/>
</dbReference>
<dbReference type="HOGENOM" id="CLU_011142_2_0_9"/>
<evidence type="ECO:0000256" key="4">
    <source>
        <dbReference type="RuleBase" id="RU362073"/>
    </source>
</evidence>
<dbReference type="GO" id="GO:0005198">
    <property type="term" value="F:structural molecule activity"/>
    <property type="evidence" value="ECO:0007669"/>
    <property type="project" value="UniProtKB-UniRule"/>
</dbReference>
<evidence type="ECO:0000313" key="8">
    <source>
        <dbReference type="Proteomes" id="UP000002730"/>
    </source>
</evidence>
<comment type="subcellular location">
    <subcellularLocation>
        <location evidence="4">Secreted</location>
    </subcellularLocation>
    <subcellularLocation>
        <location evidence="4">Bacterial flagellum</location>
    </subcellularLocation>
</comment>
<dbReference type="Proteomes" id="UP000002730">
    <property type="component" value="Chromosome"/>
</dbReference>
<evidence type="ECO:0000259" key="6">
    <source>
        <dbReference type="Pfam" id="PF00700"/>
    </source>
</evidence>
<proteinExistence type="inferred from homology"/>